<reference evidence="10" key="1">
    <citation type="submission" date="2018-08" db="EMBL/GenBank/DDBJ databases">
        <authorList>
            <person name="Liu Z.-W."/>
            <person name="Du Z.-J."/>
        </authorList>
    </citation>
    <scope>NUCLEOTIDE SEQUENCE [LARGE SCALE GENOMIC DNA]</scope>
    <source>
        <strain evidence="10">H4X</strain>
    </source>
</reference>
<dbReference type="PANTHER" id="PTHR30069">
    <property type="entry name" value="TONB-DEPENDENT OUTER MEMBRANE RECEPTOR"/>
    <property type="match status" value="1"/>
</dbReference>
<keyword evidence="5" id="KW-0472">Membrane</keyword>
<dbReference type="Pfam" id="PF25183">
    <property type="entry name" value="OMP_b-brl_4"/>
    <property type="match status" value="1"/>
</dbReference>
<accession>A0A3D8LI03</accession>
<dbReference type="GO" id="GO:0015344">
    <property type="term" value="F:siderophore uptake transmembrane transporter activity"/>
    <property type="evidence" value="ECO:0007669"/>
    <property type="project" value="TreeGrafter"/>
</dbReference>
<dbReference type="OrthoDB" id="9768147at2"/>
<dbReference type="AlphaFoldDB" id="A0A3D8LI03"/>
<keyword evidence="10" id="KW-1185">Reference proteome</keyword>
<dbReference type="InterPro" id="IPR036942">
    <property type="entry name" value="Beta-barrel_TonB_sf"/>
</dbReference>
<dbReference type="InterPro" id="IPR057601">
    <property type="entry name" value="Oar-like_b-barrel"/>
</dbReference>
<protein>
    <submittedName>
        <fullName evidence="9">Cell envelope biogenesis protein OmpA</fullName>
    </submittedName>
</protein>
<dbReference type="SUPFAM" id="SSF56935">
    <property type="entry name" value="Porins"/>
    <property type="match status" value="1"/>
</dbReference>
<evidence type="ECO:0000313" key="10">
    <source>
        <dbReference type="Proteomes" id="UP000256708"/>
    </source>
</evidence>
<keyword evidence="4" id="KW-0812">Transmembrane</keyword>
<dbReference type="Pfam" id="PF13620">
    <property type="entry name" value="CarboxypepD_reg"/>
    <property type="match status" value="1"/>
</dbReference>
<evidence type="ECO:0000256" key="4">
    <source>
        <dbReference type="ARBA" id="ARBA00022692"/>
    </source>
</evidence>
<evidence type="ECO:0000256" key="1">
    <source>
        <dbReference type="ARBA" id="ARBA00004571"/>
    </source>
</evidence>
<comment type="caution">
    <text evidence="9">The sequence shown here is derived from an EMBL/GenBank/DDBJ whole genome shotgun (WGS) entry which is preliminary data.</text>
</comment>
<name>A0A3D8LI03_9BACT</name>
<evidence type="ECO:0000256" key="6">
    <source>
        <dbReference type="ARBA" id="ARBA00023237"/>
    </source>
</evidence>
<evidence type="ECO:0000313" key="9">
    <source>
        <dbReference type="EMBL" id="RDV17079.1"/>
    </source>
</evidence>
<evidence type="ECO:0000256" key="5">
    <source>
        <dbReference type="ARBA" id="ARBA00023136"/>
    </source>
</evidence>
<dbReference type="Proteomes" id="UP000256708">
    <property type="component" value="Unassembled WGS sequence"/>
</dbReference>
<dbReference type="EMBL" id="QRGR01000001">
    <property type="protein sequence ID" value="RDV17079.1"/>
    <property type="molecule type" value="Genomic_DNA"/>
</dbReference>
<keyword evidence="6" id="KW-0998">Cell outer membrane</keyword>
<dbReference type="InterPro" id="IPR039426">
    <property type="entry name" value="TonB-dep_rcpt-like"/>
</dbReference>
<keyword evidence="3" id="KW-1134">Transmembrane beta strand</keyword>
<feature type="domain" description="TonB-dependent transporter Oar-like beta-barrel" evidence="8">
    <location>
        <begin position="224"/>
        <end position="1034"/>
    </location>
</feature>
<evidence type="ECO:0000256" key="3">
    <source>
        <dbReference type="ARBA" id="ARBA00022452"/>
    </source>
</evidence>
<dbReference type="GO" id="GO:0009279">
    <property type="term" value="C:cell outer membrane"/>
    <property type="evidence" value="ECO:0007669"/>
    <property type="project" value="UniProtKB-SubCell"/>
</dbReference>
<sequence length="1097" mass="120339">MILTAQHSWAQVTTSSINGSVQGVTGEPLIGATVRATHQPSGTNYGTTTNTEGRFNIPNARIGGPYQIEVSYLGFAPKTYNGIDLKLGQPYILNATLAEAGTELQEVVVNADRTSVFNSSKTGAATNISTRQLETLPTISRSIQDFTRTTPQANGNSFGGRDARFNSIQVDGANLNNNFGLSSSPMPGGGAQPISLDAYDEISVNIAPFDVRQSGFTGAGINAVTKSGTNTFKGTAYTFFRDQSFIGTKVGDNDISQNIQDSKSQIYGMSLGGPIIKNKLFFFVNGEFEKESRPGVAFSPTGGSGLGTVSTTPAADLQSVSDYLRNNFGYETGGYDNFPNFANDNRKFLAKLDWNISNVHKLTLKYTDFQNTNDQIVNATSIPNGGGFSVTGRSGSLSRLPYSRFSNNAMGFANSKYIFKDVVKTATAELNSNFGGRLSNQFLATASKIQTTRDYPGGVFPTIDIFDGNGNNYIHAGMDPFTYNNDVINDVYSITNNLSYYAGKHTITAGINYEYQKVGNMFMAGSNSYYAFNSLDDFLNNEAPAYYAYTYSLVPGVKSPYSAELKVGQLGLYVQDEMQVSTGLTVTAGLRADKAIYHEDPIENPAVSELQFFDENGNLTNYTTGSWAKSKVLLSPRVGFRWDVANDASLVLRGGTGLFTGKFPFVWLTNMPTNSGMYQFGSGVTNPETLETIRLSGNPDAHEALFPRTAGTSVPSNLVFMNEDFQFPQVFRTNLAADKDLGSGFMLTLEGMFTKELNGIKMRNANLYEPNGTFTEGGNTRERYLDRTGDDKVTNDDRRLNDVNTAIVLENTNKGYSSSLTAQLSKSFASGFYGSVAYNYTVAKGITANPGSQAGSVWSQNPNVGTANAEELGYQSFAIPHRVVANLSYRKEYLNHFASTISIFYEGANQSNYSFIINGDLNGDGNSSSDLMYIPADRSEMNFAPYVVKNRDGEVVNSFSAEQQEDAFEQFINNSPYLSKNRGEYAERSGALLPWYNRMDMRFLQDFYIVTGKKDTKHTLQFSADVLNLPNMINKNWGIEKRFVTANPLQFKSIDSENNPVYNFQNRNGELVTQPFEDVITTSSTWRLQLGLRYSFN</sequence>
<evidence type="ECO:0000259" key="8">
    <source>
        <dbReference type="Pfam" id="PF25183"/>
    </source>
</evidence>
<dbReference type="SUPFAM" id="SSF49464">
    <property type="entry name" value="Carboxypeptidase regulatory domain-like"/>
    <property type="match status" value="1"/>
</dbReference>
<organism evidence="9 10">
    <name type="scientific">Pontibacter diazotrophicus</name>
    <dbReference type="NCBI Taxonomy" id="1400979"/>
    <lineage>
        <taxon>Bacteria</taxon>
        <taxon>Pseudomonadati</taxon>
        <taxon>Bacteroidota</taxon>
        <taxon>Cytophagia</taxon>
        <taxon>Cytophagales</taxon>
        <taxon>Hymenobacteraceae</taxon>
        <taxon>Pontibacter</taxon>
    </lineage>
</organism>
<dbReference type="InterPro" id="IPR008969">
    <property type="entry name" value="CarboxyPept-like_regulatory"/>
</dbReference>
<dbReference type="Gene3D" id="2.40.170.20">
    <property type="entry name" value="TonB-dependent receptor, beta-barrel domain"/>
    <property type="match status" value="1"/>
</dbReference>
<feature type="compositionally biased region" description="Basic and acidic residues" evidence="7">
    <location>
        <begin position="779"/>
        <end position="792"/>
    </location>
</feature>
<dbReference type="GO" id="GO:0044718">
    <property type="term" value="P:siderophore transmembrane transport"/>
    <property type="evidence" value="ECO:0007669"/>
    <property type="project" value="TreeGrafter"/>
</dbReference>
<proteinExistence type="predicted"/>
<keyword evidence="2" id="KW-0813">Transport</keyword>
<feature type="region of interest" description="Disordered" evidence="7">
    <location>
        <begin position="771"/>
        <end position="792"/>
    </location>
</feature>
<comment type="subcellular location">
    <subcellularLocation>
        <location evidence="1">Cell outer membrane</location>
        <topology evidence="1">Multi-pass membrane protein</topology>
    </subcellularLocation>
</comment>
<gene>
    <name evidence="9" type="ORF">DXT99_00755</name>
</gene>
<evidence type="ECO:0000256" key="7">
    <source>
        <dbReference type="SAM" id="MobiDB-lite"/>
    </source>
</evidence>
<evidence type="ECO:0000256" key="2">
    <source>
        <dbReference type="ARBA" id="ARBA00022448"/>
    </source>
</evidence>
<dbReference type="PANTHER" id="PTHR30069:SF46">
    <property type="entry name" value="OAR PROTEIN"/>
    <property type="match status" value="1"/>
</dbReference>
<dbReference type="Gene3D" id="2.60.40.1120">
    <property type="entry name" value="Carboxypeptidase-like, regulatory domain"/>
    <property type="match status" value="1"/>
</dbReference>